<dbReference type="Gene3D" id="2.40.10.120">
    <property type="match status" value="1"/>
</dbReference>
<dbReference type="RefSeq" id="WP_136060699.1">
    <property type="nucleotide sequence ID" value="NZ_CAAHFH010000001.1"/>
</dbReference>
<sequence>MKIRLMILMCTAASCTWGGEPADSLARVAAPDEEFVRIPAKYVFQKMEKTARRSGEPALAAFKVDCQLPGFEDLRISVNMENLNLLDAIEAVAALAGGRVEYVTGSAVFKASDGSVAPAPEPVKAEPVAAPASRSKEKEAVVSFSDVDQALVFIDTGVGRGSGFVLNIGGKAYLVSNQHNFMGAAKIRLNTMGGDLLEPVSFEFCEDRDLVRLELSSEDAARVKVLSLASGNPAINQDIVVYGNSAGGNVATELKGKVLGVGPADIEVDADIVSGNSGSPVLDSSGSVLAVATYITFELEFNDDDQRKQIYKGTRFDKARRYGVRIPDDGWKKADLRNFLNQTYRLVDAKHFLEATHILIEYWNANEDYEVQARQLLAAYSTRSNRVRRPYEFHYTETEQQLSMLVSLFKRNHEEFTAAVGDMDLSKQELAEIKRDYGKKSTSKVETLDNYIRTSMLSRMRRMQDGIADYDWMTRYMADAAEPLVEMAGELIRLLESSENPYERIKERL</sequence>
<dbReference type="SUPFAM" id="SSF50494">
    <property type="entry name" value="Trypsin-like serine proteases"/>
    <property type="match status" value="1"/>
</dbReference>
<dbReference type="PROSITE" id="PS51257">
    <property type="entry name" value="PROKAR_LIPOPROTEIN"/>
    <property type="match status" value="1"/>
</dbReference>
<proteinExistence type="predicted"/>
<dbReference type="AlphaFoldDB" id="A0A6C2UIY9"/>
<gene>
    <name evidence="1" type="primary">hhoB_1</name>
    <name evidence="1" type="ORF">SCARR_01342</name>
</gene>
<protein>
    <submittedName>
        <fullName evidence="1">Serine protease HhoB</fullName>
    </submittedName>
</protein>
<dbReference type="GO" id="GO:0006508">
    <property type="term" value="P:proteolysis"/>
    <property type="evidence" value="ECO:0007669"/>
    <property type="project" value="UniProtKB-KW"/>
</dbReference>
<evidence type="ECO:0000313" key="1">
    <source>
        <dbReference type="EMBL" id="VGO19284.1"/>
    </source>
</evidence>
<dbReference type="Pfam" id="PF13365">
    <property type="entry name" value="Trypsin_2"/>
    <property type="match status" value="1"/>
</dbReference>
<dbReference type="EMBL" id="CAAHFH010000001">
    <property type="protein sequence ID" value="VGO19284.1"/>
    <property type="molecule type" value="Genomic_DNA"/>
</dbReference>
<accession>A0A6C2UIY9</accession>
<evidence type="ECO:0000313" key="2">
    <source>
        <dbReference type="Proteomes" id="UP000346198"/>
    </source>
</evidence>
<keyword evidence="2" id="KW-1185">Reference proteome</keyword>
<keyword evidence="1" id="KW-0378">Hydrolase</keyword>
<dbReference type="GO" id="GO:0008233">
    <property type="term" value="F:peptidase activity"/>
    <property type="evidence" value="ECO:0007669"/>
    <property type="project" value="UniProtKB-KW"/>
</dbReference>
<organism evidence="1 2">
    <name type="scientific">Pontiella sulfatireligans</name>
    <dbReference type="NCBI Taxonomy" id="2750658"/>
    <lineage>
        <taxon>Bacteria</taxon>
        <taxon>Pseudomonadati</taxon>
        <taxon>Kiritimatiellota</taxon>
        <taxon>Kiritimatiellia</taxon>
        <taxon>Kiritimatiellales</taxon>
        <taxon>Pontiellaceae</taxon>
        <taxon>Pontiella</taxon>
    </lineage>
</organism>
<name>A0A6C2UIY9_9BACT</name>
<reference evidence="1 2" key="1">
    <citation type="submission" date="2019-04" db="EMBL/GenBank/DDBJ databases">
        <authorList>
            <person name="Van Vliet M D."/>
        </authorList>
    </citation>
    <scope>NUCLEOTIDE SEQUENCE [LARGE SCALE GENOMIC DNA]</scope>
    <source>
        <strain evidence="1 2">F21</strain>
    </source>
</reference>
<keyword evidence="1" id="KW-0645">Protease</keyword>
<dbReference type="InterPro" id="IPR009003">
    <property type="entry name" value="Peptidase_S1_PA"/>
</dbReference>
<dbReference type="Proteomes" id="UP000346198">
    <property type="component" value="Unassembled WGS sequence"/>
</dbReference>